<proteinExistence type="predicted"/>
<accession>A0A2P2Q4R5</accession>
<name>A0A2P2Q4R5_RHIMU</name>
<evidence type="ECO:0000313" key="1">
    <source>
        <dbReference type="EMBL" id="MBX61967.1"/>
    </source>
</evidence>
<protein>
    <submittedName>
        <fullName evidence="1">Uncharacterized protein</fullName>
    </submittedName>
</protein>
<organism evidence="1">
    <name type="scientific">Rhizophora mucronata</name>
    <name type="common">Asiatic mangrove</name>
    <dbReference type="NCBI Taxonomy" id="61149"/>
    <lineage>
        <taxon>Eukaryota</taxon>
        <taxon>Viridiplantae</taxon>
        <taxon>Streptophyta</taxon>
        <taxon>Embryophyta</taxon>
        <taxon>Tracheophyta</taxon>
        <taxon>Spermatophyta</taxon>
        <taxon>Magnoliopsida</taxon>
        <taxon>eudicotyledons</taxon>
        <taxon>Gunneridae</taxon>
        <taxon>Pentapetalae</taxon>
        <taxon>rosids</taxon>
        <taxon>fabids</taxon>
        <taxon>Malpighiales</taxon>
        <taxon>Rhizophoraceae</taxon>
        <taxon>Rhizophora</taxon>
    </lineage>
</organism>
<dbReference type="AlphaFoldDB" id="A0A2P2Q4R5"/>
<sequence length="32" mass="3695">MNFFLPKNLENLCSEGLLSLFTNMNVYVLSDK</sequence>
<reference evidence="1" key="1">
    <citation type="submission" date="2018-02" db="EMBL/GenBank/DDBJ databases">
        <title>Rhizophora mucronata_Transcriptome.</title>
        <authorList>
            <person name="Meera S.P."/>
            <person name="Sreeshan A."/>
            <person name="Augustine A."/>
        </authorList>
    </citation>
    <scope>NUCLEOTIDE SEQUENCE</scope>
    <source>
        <tissue evidence="1">Leaf</tissue>
    </source>
</reference>
<dbReference type="EMBL" id="GGEC01081483">
    <property type="protein sequence ID" value="MBX61967.1"/>
    <property type="molecule type" value="Transcribed_RNA"/>
</dbReference>